<name>A0ABW3WHA9_9RHOO</name>
<dbReference type="GO" id="GO:0005524">
    <property type="term" value="F:ATP binding"/>
    <property type="evidence" value="ECO:0007669"/>
    <property type="project" value="UniProtKB-KW"/>
</dbReference>
<dbReference type="CDD" id="cd00082">
    <property type="entry name" value="HisKA"/>
    <property type="match status" value="1"/>
</dbReference>
<evidence type="ECO:0000256" key="4">
    <source>
        <dbReference type="ARBA" id="ARBA00022553"/>
    </source>
</evidence>
<dbReference type="PANTHER" id="PTHR43711:SF31">
    <property type="entry name" value="HISTIDINE KINASE"/>
    <property type="match status" value="1"/>
</dbReference>
<dbReference type="SUPFAM" id="SSF52172">
    <property type="entry name" value="CheY-like"/>
    <property type="match status" value="1"/>
</dbReference>
<evidence type="ECO:0000256" key="3">
    <source>
        <dbReference type="ARBA" id="ARBA00012438"/>
    </source>
</evidence>
<dbReference type="PANTHER" id="PTHR43711">
    <property type="entry name" value="TWO-COMPONENT HISTIDINE KINASE"/>
    <property type="match status" value="1"/>
</dbReference>
<comment type="subcellular location">
    <subcellularLocation>
        <location evidence="2">Membrane</location>
    </subcellularLocation>
</comment>
<accession>A0ABW3WHA9</accession>
<keyword evidence="4 8" id="KW-0597">Phosphoprotein</keyword>
<dbReference type="Gene3D" id="1.10.287.130">
    <property type="match status" value="1"/>
</dbReference>
<evidence type="ECO:0000313" key="12">
    <source>
        <dbReference type="EMBL" id="MFD1265245.1"/>
    </source>
</evidence>
<dbReference type="InterPro" id="IPR003660">
    <property type="entry name" value="HAMP_dom"/>
</dbReference>
<dbReference type="Gene3D" id="3.30.565.10">
    <property type="entry name" value="Histidine kinase-like ATPase, C-terminal domain"/>
    <property type="match status" value="1"/>
</dbReference>
<dbReference type="InterPro" id="IPR004358">
    <property type="entry name" value="Sig_transdc_His_kin-like_C"/>
</dbReference>
<dbReference type="Pfam" id="PF02518">
    <property type="entry name" value="HATPase_c"/>
    <property type="match status" value="1"/>
</dbReference>
<comment type="catalytic activity">
    <reaction evidence="1">
        <text>ATP + protein L-histidine = ADP + protein N-phospho-L-histidine.</text>
        <dbReference type="EC" id="2.7.13.3"/>
    </reaction>
</comment>
<protein>
    <recommendedName>
        <fullName evidence="3">histidine kinase</fullName>
        <ecNumber evidence="3">2.7.13.3</ecNumber>
    </recommendedName>
</protein>
<keyword evidence="7" id="KW-0902">Two-component regulatory system</keyword>
<dbReference type="SMART" id="SM00304">
    <property type="entry name" value="HAMP"/>
    <property type="match status" value="1"/>
</dbReference>
<feature type="modified residue" description="4-aspartylphosphate" evidence="8">
    <location>
        <position position="574"/>
    </location>
</feature>
<evidence type="ECO:0000313" key="13">
    <source>
        <dbReference type="Proteomes" id="UP001597158"/>
    </source>
</evidence>
<gene>
    <name evidence="12" type="ORF">ACFQ4M_16845</name>
</gene>
<keyword evidence="12" id="KW-0547">Nucleotide-binding</keyword>
<comment type="caution">
    <text evidence="12">The sequence shown here is derived from an EMBL/GenBank/DDBJ whole genome shotgun (WGS) entry which is preliminary data.</text>
</comment>
<feature type="domain" description="Histidine kinase" evidence="9">
    <location>
        <begin position="290"/>
        <end position="503"/>
    </location>
</feature>
<keyword evidence="13" id="KW-1185">Reference proteome</keyword>
<dbReference type="RefSeq" id="WP_277830559.1">
    <property type="nucleotide sequence ID" value="NZ_JARQZE010000001.1"/>
</dbReference>
<keyword evidence="5" id="KW-0808">Transferase</keyword>
<proteinExistence type="predicted"/>
<dbReference type="InterPro" id="IPR005467">
    <property type="entry name" value="His_kinase_dom"/>
</dbReference>
<dbReference type="PROSITE" id="PS50109">
    <property type="entry name" value="HIS_KIN"/>
    <property type="match status" value="1"/>
</dbReference>
<evidence type="ECO:0000256" key="8">
    <source>
        <dbReference type="PROSITE-ProRule" id="PRU00169"/>
    </source>
</evidence>
<feature type="domain" description="HAMP" evidence="11">
    <location>
        <begin position="205"/>
        <end position="257"/>
    </location>
</feature>
<dbReference type="Gene3D" id="6.10.340.10">
    <property type="match status" value="1"/>
</dbReference>
<dbReference type="SMART" id="SM00387">
    <property type="entry name" value="HATPase_c"/>
    <property type="match status" value="1"/>
</dbReference>
<evidence type="ECO:0000259" key="9">
    <source>
        <dbReference type="PROSITE" id="PS50109"/>
    </source>
</evidence>
<evidence type="ECO:0000259" key="10">
    <source>
        <dbReference type="PROSITE" id="PS50110"/>
    </source>
</evidence>
<dbReference type="InterPro" id="IPR050736">
    <property type="entry name" value="Sensor_HK_Regulatory"/>
</dbReference>
<evidence type="ECO:0000256" key="1">
    <source>
        <dbReference type="ARBA" id="ARBA00000085"/>
    </source>
</evidence>
<evidence type="ECO:0000256" key="7">
    <source>
        <dbReference type="ARBA" id="ARBA00023012"/>
    </source>
</evidence>
<dbReference type="Pfam" id="PF00672">
    <property type="entry name" value="HAMP"/>
    <property type="match status" value="1"/>
</dbReference>
<dbReference type="InterPro" id="IPR001789">
    <property type="entry name" value="Sig_transdc_resp-reg_receiver"/>
</dbReference>
<reference evidence="13" key="1">
    <citation type="journal article" date="2019" name="Int. J. Syst. Evol. Microbiol.">
        <title>The Global Catalogue of Microorganisms (GCM) 10K type strain sequencing project: providing services to taxonomists for standard genome sequencing and annotation.</title>
        <authorList>
            <consortium name="The Broad Institute Genomics Platform"/>
            <consortium name="The Broad Institute Genome Sequencing Center for Infectious Disease"/>
            <person name="Wu L."/>
            <person name="Ma J."/>
        </authorList>
    </citation>
    <scope>NUCLEOTIDE SEQUENCE [LARGE SCALE GENOMIC DNA]</scope>
    <source>
        <strain evidence="13">CCUG 48884</strain>
    </source>
</reference>
<dbReference type="CDD" id="cd06225">
    <property type="entry name" value="HAMP"/>
    <property type="match status" value="1"/>
</dbReference>
<organism evidence="12 13">
    <name type="scientific">Thauera mechernichensis</name>
    <dbReference type="NCBI Taxonomy" id="82788"/>
    <lineage>
        <taxon>Bacteria</taxon>
        <taxon>Pseudomonadati</taxon>
        <taxon>Pseudomonadota</taxon>
        <taxon>Betaproteobacteria</taxon>
        <taxon>Rhodocyclales</taxon>
        <taxon>Zoogloeaceae</taxon>
        <taxon>Thauera</taxon>
    </lineage>
</organism>
<dbReference type="EC" id="2.7.13.3" evidence="3"/>
<dbReference type="SUPFAM" id="SSF55874">
    <property type="entry name" value="ATPase domain of HSP90 chaperone/DNA topoisomerase II/histidine kinase"/>
    <property type="match status" value="1"/>
</dbReference>
<dbReference type="PRINTS" id="PR00344">
    <property type="entry name" value="BCTRLSENSOR"/>
</dbReference>
<dbReference type="EMBL" id="JBHTMC010000031">
    <property type="protein sequence ID" value="MFD1265245.1"/>
    <property type="molecule type" value="Genomic_DNA"/>
</dbReference>
<dbReference type="Proteomes" id="UP001597158">
    <property type="component" value="Unassembled WGS sequence"/>
</dbReference>
<dbReference type="PROSITE" id="PS50885">
    <property type="entry name" value="HAMP"/>
    <property type="match status" value="1"/>
</dbReference>
<evidence type="ECO:0000256" key="2">
    <source>
        <dbReference type="ARBA" id="ARBA00004370"/>
    </source>
</evidence>
<keyword evidence="6" id="KW-0418">Kinase</keyword>
<dbReference type="SMART" id="SM00448">
    <property type="entry name" value="REC"/>
    <property type="match status" value="1"/>
</dbReference>
<dbReference type="InterPro" id="IPR036890">
    <property type="entry name" value="HATPase_C_sf"/>
</dbReference>
<dbReference type="SUPFAM" id="SSF47384">
    <property type="entry name" value="Homodimeric domain of signal transducing histidine kinase"/>
    <property type="match status" value="1"/>
</dbReference>
<dbReference type="Pfam" id="PF09984">
    <property type="entry name" value="sCache_4"/>
    <property type="match status" value="1"/>
</dbReference>
<dbReference type="InterPro" id="IPR003594">
    <property type="entry name" value="HATPase_dom"/>
</dbReference>
<feature type="domain" description="Response regulatory" evidence="10">
    <location>
        <begin position="524"/>
        <end position="639"/>
    </location>
</feature>
<evidence type="ECO:0000256" key="6">
    <source>
        <dbReference type="ARBA" id="ARBA00022777"/>
    </source>
</evidence>
<evidence type="ECO:0000259" key="11">
    <source>
        <dbReference type="PROSITE" id="PS50885"/>
    </source>
</evidence>
<dbReference type="InterPro" id="IPR019247">
    <property type="entry name" value="Histidine_kinase_BarA_N"/>
</dbReference>
<dbReference type="PROSITE" id="PS50110">
    <property type="entry name" value="RESPONSE_REGULATORY"/>
    <property type="match status" value="1"/>
</dbReference>
<evidence type="ECO:0000256" key="5">
    <source>
        <dbReference type="ARBA" id="ARBA00022679"/>
    </source>
</evidence>
<sequence length="658" mass="70697">MKRMRNWGVRARVTFVALMPTIVLATLMTATHVSLRLADLDEALLARAQAHARQLAAGSEYAVFSGDLQSLQQLGNALLTADDVLGVAILAADGRLLATAGKPATEWPLAPAAPAPLIHHNGAGRWLRIVEPIASSALPATGGITSLELEPGNASSWQPPPMGTVVVDLSLERLQKRQIELLWIGAGWLLVVALGSLLLVRSMSRSVTGPIRSVAETVQRIGQGRLHERVPVQGGGSLRRLAEGVNEMAERLANVHASMSQRIDDATAQLRARKEEAERANLAKSRFLAAASHDLRQPLHALGLFLSELQQQGLDQRSRRITERISASAEAMESLLDSLLDISRLDAGVLNPAPTHFDLHACLERIAHGYSAAAQARGLRLRLHCPPCRAHTDPHLLERIVSNLVSNAIRYTDQGSVLIACRRRGTRLRIEIRDSGRGIAADEQHIIFQEFVQLDNPERARDKGLGLGLAIVRRLTDLLGLVVELRSAPGRGSVFAIEVPAGTAAEATRAHDDARALGRLDGLVVLLVSEDVPAERTLTDLLTHWGCDMITARRADDAHALINDGVGPNLLLVDLDGAASGLQLVSDIRTRPGLEALPAVLLGTAAPAETLARIQAEGAQFLHKPVRPARLRALMNRLLSTAEPPGQTPPHSDPAPPA</sequence>
<dbReference type="SMART" id="SM00388">
    <property type="entry name" value="HisKA"/>
    <property type="match status" value="1"/>
</dbReference>
<dbReference type="Pfam" id="PF00512">
    <property type="entry name" value="HisKA"/>
    <property type="match status" value="1"/>
</dbReference>
<dbReference type="SUPFAM" id="SSF158472">
    <property type="entry name" value="HAMP domain-like"/>
    <property type="match status" value="1"/>
</dbReference>
<dbReference type="InterPro" id="IPR003661">
    <property type="entry name" value="HisK_dim/P_dom"/>
</dbReference>
<dbReference type="InterPro" id="IPR036097">
    <property type="entry name" value="HisK_dim/P_sf"/>
</dbReference>
<dbReference type="Gene3D" id="3.40.50.2300">
    <property type="match status" value="1"/>
</dbReference>
<dbReference type="InterPro" id="IPR011006">
    <property type="entry name" value="CheY-like_superfamily"/>
</dbReference>
<keyword evidence="12" id="KW-0067">ATP-binding</keyword>